<keyword evidence="3" id="KW-0238">DNA-binding</keyword>
<reference evidence="3 4" key="1">
    <citation type="submission" date="2017-11" db="EMBL/GenBank/DDBJ databases">
        <title>Complete genome of a free-living desiccation-tolerant cyanobacterium and its photosynthetic adaptation to extreme terrestrial habitat.</title>
        <authorList>
            <person name="Shang J."/>
        </authorList>
    </citation>
    <scope>NUCLEOTIDE SEQUENCE [LARGE SCALE GENOMIC DNA]</scope>
    <source>
        <strain evidence="3 4">CCNUN1</strain>
    </source>
</reference>
<organism evidence="3 4">
    <name type="scientific">Nostoc flagelliforme CCNUN1</name>
    <dbReference type="NCBI Taxonomy" id="2038116"/>
    <lineage>
        <taxon>Bacteria</taxon>
        <taxon>Bacillati</taxon>
        <taxon>Cyanobacteriota</taxon>
        <taxon>Cyanophyceae</taxon>
        <taxon>Nostocales</taxon>
        <taxon>Nostocaceae</taxon>
        <taxon>Nostoc</taxon>
    </lineage>
</organism>
<dbReference type="RefSeq" id="WP_100897759.1">
    <property type="nucleotide sequence ID" value="NZ_CAWNNC010000001.1"/>
</dbReference>
<evidence type="ECO:0000313" key="4">
    <source>
        <dbReference type="Proteomes" id="UP000232003"/>
    </source>
</evidence>
<dbReference type="OrthoDB" id="427043at2"/>
<dbReference type="GO" id="GO:0003677">
    <property type="term" value="F:DNA binding"/>
    <property type="evidence" value="ECO:0007669"/>
    <property type="project" value="UniProtKB-KW"/>
</dbReference>
<proteinExistence type="predicted"/>
<keyword evidence="4" id="KW-1185">Reference proteome</keyword>
<feature type="domain" description="HTH cro/C1-type" evidence="2">
    <location>
        <begin position="27"/>
        <end position="70"/>
    </location>
</feature>
<sequence length="122" mass="13597">MPIVWNLKKWLAIERDIYRPSELQALLASKAGVQLSLQAVSALINGKPSALRIQTIQALCNALDCKVSDFFDVLPDSPKELTKQSKASNHKPSRLYGDKKQPKKQESIFPDPHQFPNQGTNG</sequence>
<evidence type="ECO:0000259" key="2">
    <source>
        <dbReference type="PROSITE" id="PS50943"/>
    </source>
</evidence>
<dbReference type="PROSITE" id="PS50943">
    <property type="entry name" value="HTH_CROC1"/>
    <property type="match status" value="1"/>
</dbReference>
<dbReference type="KEGG" id="nfl:COO91_01483"/>
<dbReference type="Proteomes" id="UP000232003">
    <property type="component" value="Chromosome"/>
</dbReference>
<dbReference type="AlphaFoldDB" id="A0A2K8SJX9"/>
<accession>A0A2K8SJX9</accession>
<dbReference type="InterPro" id="IPR001387">
    <property type="entry name" value="Cro/C1-type_HTH"/>
</dbReference>
<dbReference type="EMBL" id="CP024785">
    <property type="protein sequence ID" value="AUB35593.1"/>
    <property type="molecule type" value="Genomic_DNA"/>
</dbReference>
<evidence type="ECO:0000313" key="3">
    <source>
        <dbReference type="EMBL" id="AUB35593.1"/>
    </source>
</evidence>
<dbReference type="SUPFAM" id="SSF47413">
    <property type="entry name" value="lambda repressor-like DNA-binding domains"/>
    <property type="match status" value="1"/>
</dbReference>
<dbReference type="Pfam" id="PF13443">
    <property type="entry name" value="HTH_26"/>
    <property type="match status" value="1"/>
</dbReference>
<name>A0A2K8SJX9_9NOSO</name>
<dbReference type="InterPro" id="IPR010982">
    <property type="entry name" value="Lambda_DNA-bd_dom_sf"/>
</dbReference>
<feature type="region of interest" description="Disordered" evidence="1">
    <location>
        <begin position="79"/>
        <end position="122"/>
    </location>
</feature>
<protein>
    <submittedName>
        <fullName evidence="3">DNA-binding transcriptional regulator, XRE family</fullName>
    </submittedName>
</protein>
<dbReference type="Gene3D" id="1.10.260.40">
    <property type="entry name" value="lambda repressor-like DNA-binding domains"/>
    <property type="match status" value="1"/>
</dbReference>
<evidence type="ECO:0000256" key="1">
    <source>
        <dbReference type="SAM" id="MobiDB-lite"/>
    </source>
</evidence>
<feature type="compositionally biased region" description="Basic and acidic residues" evidence="1">
    <location>
        <begin position="96"/>
        <end position="106"/>
    </location>
</feature>
<gene>
    <name evidence="3" type="ORF">COO91_01483</name>
</gene>